<protein>
    <recommendedName>
        <fullName evidence="3">DUF4829 domain-containing protein</fullName>
    </recommendedName>
</protein>
<dbReference type="Proteomes" id="UP001262889">
    <property type="component" value="Unassembled WGS sequence"/>
</dbReference>
<dbReference type="EMBL" id="JAVRHQ010000093">
    <property type="protein sequence ID" value="MDT0645034.1"/>
    <property type="molecule type" value="Genomic_DNA"/>
</dbReference>
<evidence type="ECO:0000313" key="1">
    <source>
        <dbReference type="EMBL" id="MDT0645034.1"/>
    </source>
</evidence>
<proteinExistence type="predicted"/>
<name>A0ABU3CFB3_9FLAO</name>
<gene>
    <name evidence="1" type="ORF">RM553_19540</name>
</gene>
<organism evidence="1 2">
    <name type="scientific">Autumnicola tepida</name>
    <dbReference type="NCBI Taxonomy" id="3075595"/>
    <lineage>
        <taxon>Bacteria</taxon>
        <taxon>Pseudomonadati</taxon>
        <taxon>Bacteroidota</taxon>
        <taxon>Flavobacteriia</taxon>
        <taxon>Flavobacteriales</taxon>
        <taxon>Flavobacteriaceae</taxon>
        <taxon>Autumnicola</taxon>
    </lineage>
</organism>
<keyword evidence="2" id="KW-1185">Reference proteome</keyword>
<reference evidence="1 2" key="1">
    <citation type="submission" date="2023-09" db="EMBL/GenBank/DDBJ databases">
        <authorList>
            <person name="Rey-Velasco X."/>
        </authorList>
    </citation>
    <scope>NUCLEOTIDE SEQUENCE [LARGE SCALE GENOMIC DNA]</scope>
    <source>
        <strain evidence="1 2">F363</strain>
    </source>
</reference>
<comment type="caution">
    <text evidence="1">The sequence shown here is derived from an EMBL/GenBank/DDBJ whole genome shotgun (WGS) entry which is preliminary data.</text>
</comment>
<dbReference type="RefSeq" id="WP_311536642.1">
    <property type="nucleotide sequence ID" value="NZ_JAVRHQ010000093.1"/>
</dbReference>
<sequence length="224" mass="26209">ANMLKKIFVSIIVLILLSFSNEKFEQLKFEKQVAYEVFPQLIDSIHSDSRIKVPIPPPPIENGTNPTETIPLRQIYKDLERQEKELYKDTVKLVTAIVDSTIILSKEDKLELINHFELKQNHLDTSNIDFRYKIDLKKLKADKKIRFKYRSELPDGKKIWKTDYDFYLNSVISFSRIQFDRTNSYGVMTAHYTSGPLSGGSFRIFIKKDNDKWIIDWIDLTAVA</sequence>
<evidence type="ECO:0000313" key="2">
    <source>
        <dbReference type="Proteomes" id="UP001262889"/>
    </source>
</evidence>
<feature type="non-terminal residue" evidence="1">
    <location>
        <position position="1"/>
    </location>
</feature>
<evidence type="ECO:0008006" key="3">
    <source>
        <dbReference type="Google" id="ProtNLM"/>
    </source>
</evidence>
<accession>A0ABU3CFB3</accession>